<dbReference type="Pfam" id="PF01593">
    <property type="entry name" value="Amino_oxidase"/>
    <property type="match status" value="1"/>
</dbReference>
<protein>
    <submittedName>
        <fullName evidence="3">L-amino-acid oxidase</fullName>
    </submittedName>
</protein>
<dbReference type="Gene3D" id="3.90.660.10">
    <property type="match status" value="1"/>
</dbReference>
<dbReference type="GO" id="GO:0001716">
    <property type="term" value="F:L-amino-acid oxidase activity"/>
    <property type="evidence" value="ECO:0007669"/>
    <property type="project" value="TreeGrafter"/>
</dbReference>
<reference evidence="4" key="1">
    <citation type="journal article" date="2019" name="bioRxiv">
        <title>Genomics, evolutionary history and diagnostics of the Alternaria alternata species group including apple and Asian pear pathotypes.</title>
        <authorList>
            <person name="Armitage A.D."/>
            <person name="Cockerton H.M."/>
            <person name="Sreenivasaprasad S."/>
            <person name="Woodhall J.W."/>
            <person name="Lane C.R."/>
            <person name="Harrison R.J."/>
            <person name="Clarkson J.P."/>
        </authorList>
    </citation>
    <scope>NUCLEOTIDE SEQUENCE [LARGE SCALE GENOMIC DNA]</scope>
    <source>
        <strain evidence="4">FERA 1082</strain>
    </source>
</reference>
<gene>
    <name evidence="3" type="ORF">AA0114_g8913</name>
</gene>
<evidence type="ECO:0000313" key="4">
    <source>
        <dbReference type="Proteomes" id="UP000292402"/>
    </source>
</evidence>
<evidence type="ECO:0000313" key="3">
    <source>
        <dbReference type="EMBL" id="RYN45542.1"/>
    </source>
</evidence>
<dbReference type="AlphaFoldDB" id="A0A4Q4M8H8"/>
<dbReference type="PANTHER" id="PTHR10742">
    <property type="entry name" value="FLAVIN MONOAMINE OXIDASE"/>
    <property type="match status" value="1"/>
</dbReference>
<dbReference type="Proteomes" id="UP000292402">
    <property type="component" value="Unassembled WGS sequence"/>
</dbReference>
<accession>A0A4Q4M8H8</accession>
<dbReference type="InterPro" id="IPR002937">
    <property type="entry name" value="Amino_oxidase"/>
</dbReference>
<dbReference type="EMBL" id="PDXA01000033">
    <property type="protein sequence ID" value="RYN45542.1"/>
    <property type="molecule type" value="Genomic_DNA"/>
</dbReference>
<dbReference type="SUPFAM" id="SSF51905">
    <property type="entry name" value="FAD/NAD(P)-binding domain"/>
    <property type="match status" value="1"/>
</dbReference>
<dbReference type="Gene3D" id="3.50.50.60">
    <property type="entry name" value="FAD/NAD(P)-binding domain"/>
    <property type="match status" value="1"/>
</dbReference>
<evidence type="ECO:0000256" key="1">
    <source>
        <dbReference type="SAM" id="SignalP"/>
    </source>
</evidence>
<name>A0A4Q4M8H8_9PLEO</name>
<feature type="chain" id="PRO_5020954164" evidence="1">
    <location>
        <begin position="21"/>
        <end position="691"/>
    </location>
</feature>
<keyword evidence="1" id="KW-0732">Signal</keyword>
<sequence length="691" mass="77667">MPPFIKLLPLLASIASLSESKPLSHPSVTFAPLTGATPGSAQNIVVDYAGDVDGELTITYAACDAGASIASAKQHIGRTHVGAHPLAKRHEEHEKRRPNKFVWLTPAEMYGGCLHAFLDGELIGKSEELIVSKRRTRRSERKSFVDVAGVDSNWFDGVAYLQQKQPDEVFVASVKSKSFGILGGGISGLMTSLLLDSVGIHNWKILESSQRIGGRIRTVYLNGTSPDEGQYHELGPMRLPYEITDSETNETFPFNDQRMIFQLAEALNERNGGNKDLLVDFIEWIQTSPNTPADSPFRRPDGTIPSRIEIANDPAYKNPTTYGNATAAEEAIAALDEFKGLDKERVKMYATNIFKAYKQAKDDGMFDYSEVAYLRNKLKFDLNTTDEVGQSHIYWPMWEYETVYFLATKWVTIKGGLSRMPAAFEPLVKDKVQYGTKINGLHWNDNNKTMSVSWKPTGADAFSTPDNIENFDYVLNSVPLNLMKFWRLPRYSSLLKRAIDRTLFANACKVAVQFKTRFWEHLPQPIIGGGTRLYQPQLGQICYPSWQINATGPGTMLASYLSDYEATVACAMPEAEHMAYIKRAFIEMHGQDVIEENWTGNYARQCWEQDEHQAGAFTMQIFGQQHLYLPAFYQTEYNTVFIGEAATFTHTWIFSALESATRGTVQVLLDMGLVEEAKQITETWMARFITV</sequence>
<dbReference type="SUPFAM" id="SSF54373">
    <property type="entry name" value="FAD-linked reductases, C-terminal domain"/>
    <property type="match status" value="1"/>
</dbReference>
<dbReference type="InterPro" id="IPR050281">
    <property type="entry name" value="Flavin_monoamine_oxidase"/>
</dbReference>
<proteinExistence type="predicted"/>
<dbReference type="PANTHER" id="PTHR10742:SF382">
    <property type="entry name" value="AMINE OXIDASE DOMAIN-CONTAINING PROTEIN"/>
    <property type="match status" value="1"/>
</dbReference>
<evidence type="ECO:0000259" key="2">
    <source>
        <dbReference type="Pfam" id="PF01593"/>
    </source>
</evidence>
<organism evidence="3 4">
    <name type="scientific">Alternaria tenuissima</name>
    <dbReference type="NCBI Taxonomy" id="119927"/>
    <lineage>
        <taxon>Eukaryota</taxon>
        <taxon>Fungi</taxon>
        <taxon>Dikarya</taxon>
        <taxon>Ascomycota</taxon>
        <taxon>Pezizomycotina</taxon>
        <taxon>Dothideomycetes</taxon>
        <taxon>Pleosporomycetidae</taxon>
        <taxon>Pleosporales</taxon>
        <taxon>Pleosporineae</taxon>
        <taxon>Pleosporaceae</taxon>
        <taxon>Alternaria</taxon>
        <taxon>Alternaria sect. Alternaria</taxon>
        <taxon>Alternaria alternata complex</taxon>
    </lineage>
</organism>
<dbReference type="Gene3D" id="1.20.1440.240">
    <property type="match status" value="1"/>
</dbReference>
<dbReference type="InterPro" id="IPR036188">
    <property type="entry name" value="FAD/NAD-bd_sf"/>
</dbReference>
<dbReference type="GO" id="GO:0009063">
    <property type="term" value="P:amino acid catabolic process"/>
    <property type="evidence" value="ECO:0007669"/>
    <property type="project" value="TreeGrafter"/>
</dbReference>
<feature type="signal peptide" evidence="1">
    <location>
        <begin position="1"/>
        <end position="20"/>
    </location>
</feature>
<comment type="caution">
    <text evidence="3">The sequence shown here is derived from an EMBL/GenBank/DDBJ whole genome shotgun (WGS) entry which is preliminary data.</text>
</comment>
<feature type="domain" description="Amine oxidase" evidence="2">
    <location>
        <begin position="186"/>
        <end position="667"/>
    </location>
</feature>